<evidence type="ECO:0000256" key="1">
    <source>
        <dbReference type="SAM" id="Phobius"/>
    </source>
</evidence>
<keyword evidence="1" id="KW-0472">Membrane</keyword>
<name>A0ABW3PXM1_9BACL</name>
<gene>
    <name evidence="2" type="ORF">ACFQ3J_24955</name>
</gene>
<keyword evidence="1" id="KW-0812">Transmembrane</keyword>
<organism evidence="2 3">
    <name type="scientific">Paenibacillus provencensis</name>
    <dbReference type="NCBI Taxonomy" id="441151"/>
    <lineage>
        <taxon>Bacteria</taxon>
        <taxon>Bacillati</taxon>
        <taxon>Bacillota</taxon>
        <taxon>Bacilli</taxon>
        <taxon>Bacillales</taxon>
        <taxon>Paenibacillaceae</taxon>
        <taxon>Paenibacillus</taxon>
    </lineage>
</organism>
<evidence type="ECO:0008006" key="4">
    <source>
        <dbReference type="Google" id="ProtNLM"/>
    </source>
</evidence>
<dbReference type="Proteomes" id="UP001597169">
    <property type="component" value="Unassembled WGS sequence"/>
</dbReference>
<sequence>MDEFDVILSRIILVISIVILFSILILLVFGRKPSKPQIVNIDTDKMKMVSKEETEEH</sequence>
<evidence type="ECO:0000313" key="2">
    <source>
        <dbReference type="EMBL" id="MFD1131373.1"/>
    </source>
</evidence>
<dbReference type="EMBL" id="JBHTKX010000009">
    <property type="protein sequence ID" value="MFD1131373.1"/>
    <property type="molecule type" value="Genomic_DNA"/>
</dbReference>
<keyword evidence="1" id="KW-1133">Transmembrane helix</keyword>
<proteinExistence type="predicted"/>
<feature type="transmembrane region" description="Helical" evidence="1">
    <location>
        <begin position="6"/>
        <end position="29"/>
    </location>
</feature>
<accession>A0ABW3PXM1</accession>
<comment type="caution">
    <text evidence="2">The sequence shown here is derived from an EMBL/GenBank/DDBJ whole genome shotgun (WGS) entry which is preliminary data.</text>
</comment>
<evidence type="ECO:0000313" key="3">
    <source>
        <dbReference type="Proteomes" id="UP001597169"/>
    </source>
</evidence>
<dbReference type="RefSeq" id="WP_170862575.1">
    <property type="nucleotide sequence ID" value="NZ_JBHTKX010000009.1"/>
</dbReference>
<keyword evidence="3" id="KW-1185">Reference proteome</keyword>
<reference evidence="3" key="1">
    <citation type="journal article" date="2019" name="Int. J. Syst. Evol. Microbiol.">
        <title>The Global Catalogue of Microorganisms (GCM) 10K type strain sequencing project: providing services to taxonomists for standard genome sequencing and annotation.</title>
        <authorList>
            <consortium name="The Broad Institute Genomics Platform"/>
            <consortium name="The Broad Institute Genome Sequencing Center for Infectious Disease"/>
            <person name="Wu L."/>
            <person name="Ma J."/>
        </authorList>
    </citation>
    <scope>NUCLEOTIDE SEQUENCE [LARGE SCALE GENOMIC DNA]</scope>
    <source>
        <strain evidence="3">CCUG 53519</strain>
    </source>
</reference>
<protein>
    <recommendedName>
        <fullName evidence="4">Tumour necrosis factor receptor superfamily member 19</fullName>
    </recommendedName>
</protein>